<protein>
    <recommendedName>
        <fullName evidence="6">Short chain dehydrogenase</fullName>
    </recommendedName>
</protein>
<dbReference type="Gene3D" id="3.40.50.720">
    <property type="entry name" value="NAD(P)-binding Rossmann-like Domain"/>
    <property type="match status" value="1"/>
</dbReference>
<evidence type="ECO:0000256" key="1">
    <source>
        <dbReference type="ARBA" id="ARBA00006484"/>
    </source>
</evidence>
<dbReference type="PATRIC" id="fig|742823.3.peg.2204"/>
<dbReference type="STRING" id="742823.HMPREF9465_02194"/>
<dbReference type="Pfam" id="PF00106">
    <property type="entry name" value="adh_short"/>
    <property type="match status" value="1"/>
</dbReference>
<dbReference type="AlphaFoldDB" id="K1JR71"/>
<reference evidence="4 5" key="1">
    <citation type="submission" date="2012-05" db="EMBL/GenBank/DDBJ databases">
        <title>The Genome Sequence of Sutterella wadsworthensis 2_1_59BFAA.</title>
        <authorList>
            <consortium name="The Broad Institute Genome Sequencing Platform"/>
            <person name="Earl A."/>
            <person name="Ward D."/>
            <person name="Feldgarden M."/>
            <person name="Gevers D."/>
            <person name="Daigneault M."/>
            <person name="Strauss J."/>
            <person name="Allen-Vercoe E."/>
            <person name="Walker B."/>
            <person name="Young S.K."/>
            <person name="Zeng Q."/>
            <person name="Gargeya S."/>
            <person name="Fitzgerald M."/>
            <person name="Haas B."/>
            <person name="Abouelleil A."/>
            <person name="Alvarado L."/>
            <person name="Arachchi H.M."/>
            <person name="Berlin A.M."/>
            <person name="Chapman S.B."/>
            <person name="Goldberg J."/>
            <person name="Griggs A."/>
            <person name="Gujja S."/>
            <person name="Hansen M."/>
            <person name="Howarth C."/>
            <person name="Imamovic A."/>
            <person name="Larimer J."/>
            <person name="McCowen C."/>
            <person name="Montmayeur A."/>
            <person name="Murphy C."/>
            <person name="Neiman D."/>
            <person name="Pearson M."/>
            <person name="Priest M."/>
            <person name="Roberts A."/>
            <person name="Saif S."/>
            <person name="Shea T."/>
            <person name="Sisk P."/>
            <person name="Sykes S."/>
            <person name="Wortman J."/>
            <person name="Nusbaum C."/>
            <person name="Birren B."/>
        </authorList>
    </citation>
    <scope>NUCLEOTIDE SEQUENCE [LARGE SCALE GENOMIC DNA]</scope>
    <source>
        <strain evidence="4 5">2_1_59BFAA</strain>
    </source>
</reference>
<evidence type="ECO:0000256" key="2">
    <source>
        <dbReference type="ARBA" id="ARBA00023002"/>
    </source>
</evidence>
<organism evidence="4 5">
    <name type="scientific">Sutterella wadsworthensis 2_1_59BFAA</name>
    <dbReference type="NCBI Taxonomy" id="742823"/>
    <lineage>
        <taxon>Bacteria</taxon>
        <taxon>Pseudomonadati</taxon>
        <taxon>Pseudomonadota</taxon>
        <taxon>Betaproteobacteria</taxon>
        <taxon>Burkholderiales</taxon>
        <taxon>Sutterellaceae</taxon>
        <taxon>Sutterella</taxon>
    </lineage>
</organism>
<proteinExistence type="inferred from homology"/>
<dbReference type="InterPro" id="IPR036291">
    <property type="entry name" value="NAD(P)-bd_dom_sf"/>
</dbReference>
<dbReference type="Proteomes" id="UP000005835">
    <property type="component" value="Unassembled WGS sequence"/>
</dbReference>
<evidence type="ECO:0000256" key="3">
    <source>
        <dbReference type="RuleBase" id="RU000363"/>
    </source>
</evidence>
<dbReference type="PANTHER" id="PTHR44196:SF1">
    <property type="entry name" value="DEHYDROGENASE_REDUCTASE SDR FAMILY MEMBER 7B"/>
    <property type="match status" value="1"/>
</dbReference>
<dbReference type="PRINTS" id="PR00081">
    <property type="entry name" value="GDHRDH"/>
</dbReference>
<accession>K1JR71</accession>
<dbReference type="PROSITE" id="PS00061">
    <property type="entry name" value="ADH_SHORT"/>
    <property type="match status" value="1"/>
</dbReference>
<dbReference type="PANTHER" id="PTHR44196">
    <property type="entry name" value="DEHYDROGENASE/REDUCTASE SDR FAMILY MEMBER 7B"/>
    <property type="match status" value="1"/>
</dbReference>
<keyword evidence="2" id="KW-0560">Oxidoreductase</keyword>
<dbReference type="EMBL" id="ADMG01000051">
    <property type="protein sequence ID" value="EKB30187.1"/>
    <property type="molecule type" value="Genomic_DNA"/>
</dbReference>
<name>K1JR71_9BURK</name>
<dbReference type="OrthoDB" id="9797538at2"/>
<dbReference type="SUPFAM" id="SSF51735">
    <property type="entry name" value="NAD(P)-binding Rossmann-fold domains"/>
    <property type="match status" value="1"/>
</dbReference>
<dbReference type="RefSeq" id="WP_005437044.1">
    <property type="nucleotide sequence ID" value="NZ_JH815521.1"/>
</dbReference>
<dbReference type="PRINTS" id="PR00080">
    <property type="entry name" value="SDRFAMILY"/>
</dbReference>
<dbReference type="InterPro" id="IPR020904">
    <property type="entry name" value="Sc_DH/Rdtase_CS"/>
</dbReference>
<comment type="similarity">
    <text evidence="1 3">Belongs to the short-chain dehydrogenases/reductases (SDR) family.</text>
</comment>
<dbReference type="GO" id="GO:0016020">
    <property type="term" value="C:membrane"/>
    <property type="evidence" value="ECO:0007669"/>
    <property type="project" value="TreeGrafter"/>
</dbReference>
<dbReference type="InterPro" id="IPR002347">
    <property type="entry name" value="SDR_fam"/>
</dbReference>
<evidence type="ECO:0008006" key="6">
    <source>
        <dbReference type="Google" id="ProtNLM"/>
    </source>
</evidence>
<evidence type="ECO:0000313" key="4">
    <source>
        <dbReference type="EMBL" id="EKB30187.1"/>
    </source>
</evidence>
<gene>
    <name evidence="4" type="ORF">HMPREF9465_02194</name>
</gene>
<dbReference type="NCBIfam" id="NF005437">
    <property type="entry name" value="PRK07024.1"/>
    <property type="match status" value="1"/>
</dbReference>
<sequence length="268" mass="29012">MSNVFITGASSGIGAALARQYAQRGDVLGLVARNPEKLQALIDTLPGDKSRYHAIPADVTKKDEIIAAAQKFEALSGGADIVIANAGISIGCKTEFYEDLEVMEAIYRTNVFAMAYTFHGFIEPMTKRGRGKLVGIASVSGIRGLPGSEAYGASKSAVITYNESLRVGLRKTGIKVQTISPGFVRTPLTSANPYKMPFVLTPDEFAERAVKAIDSDASYRTIPWQMGLLAKAMRIAPNCLWDKIVANRKQKPRLADKQKAEAEAAQRK</sequence>
<dbReference type="GO" id="GO:0016491">
    <property type="term" value="F:oxidoreductase activity"/>
    <property type="evidence" value="ECO:0007669"/>
    <property type="project" value="UniProtKB-KW"/>
</dbReference>
<keyword evidence="5" id="KW-1185">Reference proteome</keyword>
<dbReference type="eggNOG" id="COG0300">
    <property type="taxonomic scope" value="Bacteria"/>
</dbReference>
<evidence type="ECO:0000313" key="5">
    <source>
        <dbReference type="Proteomes" id="UP000005835"/>
    </source>
</evidence>
<comment type="caution">
    <text evidence="4">The sequence shown here is derived from an EMBL/GenBank/DDBJ whole genome shotgun (WGS) entry which is preliminary data.</text>
</comment>
<dbReference type="HOGENOM" id="CLU_010194_2_1_4"/>